<dbReference type="PROSITE" id="PS00086">
    <property type="entry name" value="CYTOCHROME_P450"/>
    <property type="match status" value="1"/>
</dbReference>
<evidence type="ECO:0000256" key="10">
    <source>
        <dbReference type="ARBA" id="ARBA00023136"/>
    </source>
</evidence>
<dbReference type="AlphaFoldDB" id="M7YCN5"/>
<dbReference type="InterPro" id="IPR017972">
    <property type="entry name" value="Cyt_P450_CS"/>
</dbReference>
<evidence type="ECO:0000256" key="11">
    <source>
        <dbReference type="PIRSR" id="PIRSR602401-1"/>
    </source>
</evidence>
<evidence type="ECO:0000256" key="8">
    <source>
        <dbReference type="ARBA" id="ARBA00023004"/>
    </source>
</evidence>
<gene>
    <name evidence="13" type="ORF">TRIUR3_08005</name>
</gene>
<feature type="binding site" description="axial binding residue" evidence="11">
    <location>
        <position position="53"/>
    </location>
    <ligand>
        <name>heme</name>
        <dbReference type="ChEBI" id="CHEBI:30413"/>
    </ligand>
    <ligandPart>
        <name>Fe</name>
        <dbReference type="ChEBI" id="CHEBI:18248"/>
    </ligandPart>
</feature>
<keyword evidence="7 12" id="KW-0560">Oxidoreductase</keyword>
<evidence type="ECO:0000256" key="3">
    <source>
        <dbReference type="ARBA" id="ARBA00022617"/>
    </source>
</evidence>
<dbReference type="EMBL" id="KD253347">
    <property type="protein sequence ID" value="EMS47998.1"/>
    <property type="molecule type" value="Genomic_DNA"/>
</dbReference>
<evidence type="ECO:0000256" key="9">
    <source>
        <dbReference type="ARBA" id="ARBA00023033"/>
    </source>
</evidence>
<organism evidence="13">
    <name type="scientific">Triticum urartu</name>
    <name type="common">Red wild einkorn</name>
    <name type="synonym">Crithodium urartu</name>
    <dbReference type="NCBI Taxonomy" id="4572"/>
    <lineage>
        <taxon>Eukaryota</taxon>
        <taxon>Viridiplantae</taxon>
        <taxon>Streptophyta</taxon>
        <taxon>Embryophyta</taxon>
        <taxon>Tracheophyta</taxon>
        <taxon>Spermatophyta</taxon>
        <taxon>Magnoliopsida</taxon>
        <taxon>Liliopsida</taxon>
        <taxon>Poales</taxon>
        <taxon>Poaceae</taxon>
        <taxon>BOP clade</taxon>
        <taxon>Pooideae</taxon>
        <taxon>Triticodae</taxon>
        <taxon>Triticeae</taxon>
        <taxon>Triticinae</taxon>
        <taxon>Triticum</taxon>
    </lineage>
</organism>
<dbReference type="Pfam" id="PF00067">
    <property type="entry name" value="p450"/>
    <property type="match status" value="1"/>
</dbReference>
<evidence type="ECO:0000256" key="6">
    <source>
        <dbReference type="ARBA" id="ARBA00022989"/>
    </source>
</evidence>
<dbReference type="eggNOG" id="KOG0157">
    <property type="taxonomic scope" value="Eukaryota"/>
</dbReference>
<keyword evidence="10" id="KW-0472">Membrane</keyword>
<evidence type="ECO:0000256" key="4">
    <source>
        <dbReference type="ARBA" id="ARBA00022692"/>
    </source>
</evidence>
<proteinExistence type="inferred from homology"/>
<comment type="cofactor">
    <cofactor evidence="11">
        <name>heme</name>
        <dbReference type="ChEBI" id="CHEBI:30413"/>
    </cofactor>
</comment>
<comment type="subcellular location">
    <subcellularLocation>
        <location evidence="1">Membrane</location>
    </subcellularLocation>
</comment>
<sequence length="162" mass="18151">MELLIPIMAIHHDARHWGQDAAQFNPARFAGGAARAAKHPLAFIPFGLGARMCVGQNLARLEAKLTMAVLLRRFQIRTSPNYVHAPTVLMLLYPHCRCMEPSENLWEMEPAEVPEDPSITLAQKISSETWQNRRVKENVTKKEKLKKHMAAGPKLNPARGPG</sequence>
<evidence type="ECO:0000313" key="13">
    <source>
        <dbReference type="EMBL" id="EMS47998.1"/>
    </source>
</evidence>
<reference evidence="13" key="1">
    <citation type="journal article" date="2013" name="Nature">
        <title>Draft genome of the wheat A-genome progenitor Triticum urartu.</title>
        <authorList>
            <person name="Ling H.Q."/>
            <person name="Zhao S."/>
            <person name="Liu D."/>
            <person name="Wang J."/>
            <person name="Sun H."/>
            <person name="Zhang C."/>
            <person name="Fan H."/>
            <person name="Li D."/>
            <person name="Dong L."/>
            <person name="Tao Y."/>
            <person name="Gao C."/>
            <person name="Wu H."/>
            <person name="Li Y."/>
            <person name="Cui Y."/>
            <person name="Guo X."/>
            <person name="Zheng S."/>
            <person name="Wang B."/>
            <person name="Yu K."/>
            <person name="Liang Q."/>
            <person name="Yang W."/>
            <person name="Lou X."/>
            <person name="Chen J."/>
            <person name="Feng M."/>
            <person name="Jian J."/>
            <person name="Zhang X."/>
            <person name="Luo G."/>
            <person name="Jiang Y."/>
            <person name="Liu J."/>
            <person name="Wang Z."/>
            <person name="Sha Y."/>
            <person name="Zhang B."/>
            <person name="Wu H."/>
            <person name="Tang D."/>
            <person name="Shen Q."/>
            <person name="Xue P."/>
            <person name="Zou S."/>
            <person name="Wang X."/>
            <person name="Liu X."/>
            <person name="Wang F."/>
            <person name="Yang Y."/>
            <person name="An X."/>
            <person name="Dong Z."/>
            <person name="Zhang K."/>
            <person name="Zhang X."/>
            <person name="Luo M.C."/>
            <person name="Dvorak J."/>
            <person name="Tong Y."/>
            <person name="Wang J."/>
            <person name="Yang H."/>
            <person name="Li Z."/>
            <person name="Wang D."/>
            <person name="Zhang A."/>
            <person name="Wang J."/>
        </authorList>
    </citation>
    <scope>NUCLEOTIDE SEQUENCE</scope>
</reference>
<evidence type="ECO:0000256" key="1">
    <source>
        <dbReference type="ARBA" id="ARBA00004370"/>
    </source>
</evidence>
<dbReference type="GO" id="GO:0020037">
    <property type="term" value="F:heme binding"/>
    <property type="evidence" value="ECO:0007669"/>
    <property type="project" value="InterPro"/>
</dbReference>
<dbReference type="PANTHER" id="PTHR24282">
    <property type="entry name" value="CYTOCHROME P450 FAMILY MEMBER"/>
    <property type="match status" value="1"/>
</dbReference>
<dbReference type="GO" id="GO:0016020">
    <property type="term" value="C:membrane"/>
    <property type="evidence" value="ECO:0007669"/>
    <property type="project" value="UniProtKB-SubCell"/>
</dbReference>
<evidence type="ECO:0000256" key="7">
    <source>
        <dbReference type="ARBA" id="ARBA00023002"/>
    </source>
</evidence>
<keyword evidence="6" id="KW-1133">Transmembrane helix</keyword>
<dbReference type="Gene3D" id="1.10.630.10">
    <property type="entry name" value="Cytochrome P450"/>
    <property type="match status" value="1"/>
</dbReference>
<name>M7YCN5_TRIUA</name>
<dbReference type="InterPro" id="IPR001128">
    <property type="entry name" value="Cyt_P450"/>
</dbReference>
<dbReference type="GO" id="GO:0005506">
    <property type="term" value="F:iron ion binding"/>
    <property type="evidence" value="ECO:0007669"/>
    <property type="project" value="InterPro"/>
</dbReference>
<protein>
    <submittedName>
        <fullName evidence="13">Secologanin synthase</fullName>
    </submittedName>
</protein>
<keyword evidence="5 11" id="KW-0479">Metal-binding</keyword>
<dbReference type="GO" id="GO:0010268">
    <property type="term" value="P:brassinosteroid homeostasis"/>
    <property type="evidence" value="ECO:0007669"/>
    <property type="project" value="TreeGrafter"/>
</dbReference>
<dbReference type="GO" id="GO:0016131">
    <property type="term" value="P:brassinosteroid metabolic process"/>
    <property type="evidence" value="ECO:0007669"/>
    <property type="project" value="TreeGrafter"/>
</dbReference>
<dbReference type="InterPro" id="IPR036396">
    <property type="entry name" value="Cyt_P450_sf"/>
</dbReference>
<dbReference type="SUPFAM" id="SSF48264">
    <property type="entry name" value="Cytochrome P450"/>
    <property type="match status" value="1"/>
</dbReference>
<keyword evidence="8 11" id="KW-0408">Iron</keyword>
<keyword evidence="9 12" id="KW-0503">Monooxygenase</keyword>
<dbReference type="STRING" id="4572.M7YCN5"/>
<dbReference type="GO" id="GO:0004497">
    <property type="term" value="F:monooxygenase activity"/>
    <property type="evidence" value="ECO:0007669"/>
    <property type="project" value="UniProtKB-KW"/>
</dbReference>
<comment type="similarity">
    <text evidence="2 12">Belongs to the cytochrome P450 family.</text>
</comment>
<evidence type="ECO:0000256" key="5">
    <source>
        <dbReference type="ARBA" id="ARBA00022723"/>
    </source>
</evidence>
<keyword evidence="4" id="KW-0812">Transmembrane</keyword>
<dbReference type="PRINTS" id="PR00463">
    <property type="entry name" value="EP450I"/>
</dbReference>
<dbReference type="GO" id="GO:0016705">
    <property type="term" value="F:oxidoreductase activity, acting on paired donors, with incorporation or reduction of molecular oxygen"/>
    <property type="evidence" value="ECO:0007669"/>
    <property type="project" value="InterPro"/>
</dbReference>
<dbReference type="PANTHER" id="PTHR24282:SF31">
    <property type="entry name" value="CYTOCHROME P450 734A2"/>
    <property type="match status" value="1"/>
</dbReference>
<evidence type="ECO:0000256" key="2">
    <source>
        <dbReference type="ARBA" id="ARBA00010617"/>
    </source>
</evidence>
<dbReference type="InterPro" id="IPR002401">
    <property type="entry name" value="Cyt_P450_E_grp-I"/>
</dbReference>
<keyword evidence="3 11" id="KW-0349">Heme</keyword>
<evidence type="ECO:0000256" key="12">
    <source>
        <dbReference type="RuleBase" id="RU000461"/>
    </source>
</evidence>
<dbReference type="InterPro" id="IPR050665">
    <property type="entry name" value="Cytochrome_P450_Monooxygen"/>
</dbReference>
<accession>M7YCN5</accession>